<dbReference type="Pfam" id="PF17838">
    <property type="entry name" value="PH_16"/>
    <property type="match status" value="1"/>
</dbReference>
<dbReference type="SUPFAM" id="SSF50729">
    <property type="entry name" value="PH domain-like"/>
    <property type="match status" value="1"/>
</dbReference>
<dbReference type="Gene3D" id="2.30.29.30">
    <property type="entry name" value="Pleckstrin-homology domain (PH domain)/Phosphotyrosine-binding domain (PTB)"/>
    <property type="match status" value="1"/>
</dbReference>
<evidence type="ECO:0000256" key="2">
    <source>
        <dbReference type="ARBA" id="ARBA00022490"/>
    </source>
</evidence>
<accession>A0A6P3X6D0</accession>
<dbReference type="PROSITE" id="PS50010">
    <property type="entry name" value="DH_2"/>
    <property type="match status" value="1"/>
</dbReference>
<dbReference type="InterPro" id="IPR051632">
    <property type="entry name" value="Rho_GEF"/>
</dbReference>
<evidence type="ECO:0000259" key="7">
    <source>
        <dbReference type="PROSITE" id="PS50010"/>
    </source>
</evidence>
<feature type="compositionally biased region" description="Low complexity" evidence="6">
    <location>
        <begin position="550"/>
        <end position="585"/>
    </location>
</feature>
<organism evidence="8 9">
    <name type="scientific">Dinoponera quadriceps</name>
    <name type="common">South American ant</name>
    <dbReference type="NCBI Taxonomy" id="609295"/>
    <lineage>
        <taxon>Eukaryota</taxon>
        <taxon>Metazoa</taxon>
        <taxon>Ecdysozoa</taxon>
        <taxon>Arthropoda</taxon>
        <taxon>Hexapoda</taxon>
        <taxon>Insecta</taxon>
        <taxon>Pterygota</taxon>
        <taxon>Neoptera</taxon>
        <taxon>Endopterygota</taxon>
        <taxon>Hymenoptera</taxon>
        <taxon>Apocrita</taxon>
        <taxon>Aculeata</taxon>
        <taxon>Formicoidea</taxon>
        <taxon>Formicidae</taxon>
        <taxon>Ponerinae</taxon>
        <taxon>Ponerini</taxon>
        <taxon>Dinoponera</taxon>
    </lineage>
</organism>
<feature type="region of interest" description="Disordered" evidence="6">
    <location>
        <begin position="396"/>
        <end position="441"/>
    </location>
</feature>
<feature type="region of interest" description="Disordered" evidence="6">
    <location>
        <begin position="192"/>
        <end position="269"/>
    </location>
</feature>
<feature type="domain" description="DH" evidence="7">
    <location>
        <begin position="685"/>
        <end position="873"/>
    </location>
</feature>
<evidence type="ECO:0000313" key="8">
    <source>
        <dbReference type="Proteomes" id="UP000515204"/>
    </source>
</evidence>
<feature type="compositionally biased region" description="Basic residues" evidence="6">
    <location>
        <begin position="463"/>
        <end position="483"/>
    </location>
</feature>
<sequence>MEKRQEVLAPFSSDECPNSGEDSEEDVITDYLGSSHSDCDRVPIINGDLRGLSLHGGIITETGYTKDNTVKTPISMSAVGIGGDEQHQQQQQQQHHQQHHQQQHPLLTLGTNIQAQPNPLVPIISVTPHSPGLAKNYPVLEENLQQLHEIHDCIQRMRDQTLNTPGYYRASNAAQRLTSSCPTLCPLTSAELAPRPGNHHHDTGSDPDLLANCSTNSSPTHFPGPAGHPRSQRTQTGIDRRRSWTGDLEDLEENRRSGGGGRRRYSGQNHLQAQNMVNIARYLLEPEVAAGSISRQRSISLSSLDSENELELDGKSCTGPVAVGNRACRSQTSTHSLNEADLVQSEYQKIVTKRGSQRLAESSSLMPGLTGSRLPLQKSISTPSIVTPQVHAHLGEAGTRTTPSLAARHERNEKGSGSETETEDLHTSHSHEFHEDREGTPSAQISLDELLTDGTAYDDHHSEKTRRKRGSIFFRKKKDKSGKKTSQQQHLWVTMTVGTQGSLPCDVCMKHSTNKPFLHCDNCGASVHQSQGCKDQLGLECVKSKHHSSKSASKSSSNASTMSSSNSVKRGSTTSLPLPTSSGSGREINSKKTVSSYSPWRRVATKLGVNQTINEEKDGDGGQHRDLPSGWEEFDFGDDHQFTVGDLEEIDPELGLGKEEPDSWSAAIGRNVALRLVDHCEREVKRQEHIYEFVLTEKHHCLVLLAMERIFAEGLRRHFRLGQPDLERMFPRLRDLIDIHLRFLQKLRKRQNAHSVVNTIADILVEQFSDENAQRMKSAYGEFCSRHRDAVEAYKYYQRHDPRFARFVRHCQTNPLLKKKGIPECILFVTQRLTKYPLLVEPLIKTGIVQEEGENLRKALVLVKEILADVDACVADKEREDRKLEIYNKIDAKSFATYRGAKFKKSDIMSSNRILKFEGTAYLMQGRGKMTAIVVVVLSDILFFLAERDQKYAFFVPDNKAGIVSLQKLLVREKAGQESSIYIISSNPAEPEMFELKIQKPKDKQLWIKSIRSAVEACPQEPENETESLSESSSELRDTRSSSISLVSVEEKQRIVKAKESHILRIVGELRKKDAEQALLFEEKMNLQMRLSHAAKIWSANEGDNERADKLWKEGPDYARLVHNEGTDTTQVWQEVVMAVQEATRLASSLSFGAGGATLSRSLSSAGERHSEAYVPPALCVPRRAETFAGFDHSKERHPLRDSNAVIPVPKLGELPKENPDEKDSQELETNKDQHLAALHLSHHVYTLLCIINNQMTTIDSLQAQLALCKEGSVPMSKPASSRPNSNRQLEELRNLQDQLCREKAAFRAASQQEKNQLEEERTELARQREQLVAEQRDVTQQRDQLYRRLEALERQGVTLVGGSASSTTIHLSHLAQNAELVQTRKSQPEAKRIPLNLISATNQQKVQSNLPVKQQLPLKLASGSNNNARSGSTASNNSPDRHSRAGSSPAVVTGSAYSSPELGNSHAGSSHSSSNRSLRITRSPPDSYAHQHQQRGDPPPQPPPQQPLEEEVIFF</sequence>
<keyword evidence="2" id="KW-0963">Cytoplasm</keyword>
<dbReference type="CDD" id="cd00160">
    <property type="entry name" value="RhoGEF"/>
    <property type="match status" value="1"/>
</dbReference>
<evidence type="ECO:0000313" key="9">
    <source>
        <dbReference type="RefSeq" id="XP_014473858.1"/>
    </source>
</evidence>
<dbReference type="PANTHER" id="PTHR13944:SF21">
    <property type="entry name" value="CYSTS, ISOFORM C"/>
    <property type="match status" value="1"/>
</dbReference>
<feature type="compositionally biased region" description="Pro residues" evidence="6">
    <location>
        <begin position="1498"/>
        <end position="1507"/>
    </location>
</feature>
<feature type="compositionally biased region" description="Basic and acidic residues" evidence="6">
    <location>
        <begin position="1214"/>
        <end position="1229"/>
    </location>
</feature>
<feature type="region of interest" description="Disordered" evidence="6">
    <location>
        <begin position="456"/>
        <end position="487"/>
    </location>
</feature>
<dbReference type="OrthoDB" id="28045at2759"/>
<protein>
    <submittedName>
        <fullName evidence="9">Rho guanine nucleotide exchange factor 18 isoform X1</fullName>
    </submittedName>
</protein>
<dbReference type="CDD" id="cd20815">
    <property type="entry name" value="C1_p190RhoGEF-like"/>
    <property type="match status" value="1"/>
</dbReference>
<feature type="compositionally biased region" description="Basic and acidic residues" evidence="6">
    <location>
        <begin position="407"/>
        <end position="416"/>
    </location>
</feature>
<dbReference type="CTD" id="35237"/>
<keyword evidence="4" id="KW-0862">Zinc</keyword>
<evidence type="ECO:0000256" key="6">
    <source>
        <dbReference type="SAM" id="MobiDB-lite"/>
    </source>
</evidence>
<evidence type="ECO:0000256" key="5">
    <source>
        <dbReference type="SAM" id="Coils"/>
    </source>
</evidence>
<dbReference type="KEGG" id="dqu:106743996"/>
<feature type="region of interest" description="Disordered" evidence="6">
    <location>
        <begin position="82"/>
        <end position="104"/>
    </location>
</feature>
<keyword evidence="4" id="KW-0479">Metal-binding</keyword>
<dbReference type="RefSeq" id="XP_014473858.1">
    <property type="nucleotide sequence ID" value="XM_014618372.1"/>
</dbReference>
<feature type="compositionally biased region" description="Low complexity" evidence="6">
    <location>
        <begin position="1463"/>
        <end position="1479"/>
    </location>
</feature>
<dbReference type="GO" id="GO:0005085">
    <property type="term" value="F:guanyl-nucleotide exchange factor activity"/>
    <property type="evidence" value="ECO:0007669"/>
    <property type="project" value="InterPro"/>
</dbReference>
<evidence type="ECO:0000256" key="3">
    <source>
        <dbReference type="ARBA" id="ARBA00022553"/>
    </source>
</evidence>
<keyword evidence="4" id="KW-0863">Zinc-finger</keyword>
<dbReference type="InterPro" id="IPR041020">
    <property type="entry name" value="PH_16"/>
</dbReference>
<dbReference type="PANTHER" id="PTHR13944">
    <property type="entry name" value="AGAP007712-PA"/>
    <property type="match status" value="1"/>
</dbReference>
<dbReference type="InterPro" id="IPR035899">
    <property type="entry name" value="DBL_dom_sf"/>
</dbReference>
<name>A0A6P3X6D0_DINQU</name>
<proteinExistence type="predicted"/>
<feature type="compositionally biased region" description="Basic and acidic residues" evidence="6">
    <location>
        <begin position="423"/>
        <end position="439"/>
    </location>
</feature>
<feature type="region of interest" description="Disordered" evidence="6">
    <location>
        <begin position="547"/>
        <end position="595"/>
    </location>
</feature>
<feature type="region of interest" description="Disordered" evidence="6">
    <location>
        <begin position="1018"/>
        <end position="1037"/>
    </location>
</feature>
<feature type="region of interest" description="Disordered" evidence="6">
    <location>
        <begin position="608"/>
        <end position="630"/>
    </location>
</feature>
<keyword evidence="3" id="KW-0597">Phosphoprotein</keyword>
<feature type="compositionally biased region" description="Basic and acidic residues" evidence="6">
    <location>
        <begin position="614"/>
        <end position="627"/>
    </location>
</feature>
<dbReference type="GO" id="GO:0005737">
    <property type="term" value="C:cytoplasm"/>
    <property type="evidence" value="ECO:0007669"/>
    <property type="project" value="UniProtKB-SubCell"/>
</dbReference>
<feature type="region of interest" description="Disordered" evidence="6">
    <location>
        <begin position="1194"/>
        <end position="1229"/>
    </location>
</feature>
<dbReference type="Pfam" id="PF00621">
    <property type="entry name" value="RhoGEF"/>
    <property type="match status" value="1"/>
</dbReference>
<dbReference type="GO" id="GO:0008270">
    <property type="term" value="F:zinc ion binding"/>
    <property type="evidence" value="ECO:0007669"/>
    <property type="project" value="UniProtKB-KW"/>
</dbReference>
<dbReference type="GeneID" id="106743996"/>
<evidence type="ECO:0000256" key="4">
    <source>
        <dbReference type="ARBA" id="ARBA00022771"/>
    </source>
</evidence>
<gene>
    <name evidence="9" type="primary">LOC106743996</name>
</gene>
<feature type="region of interest" description="Disordered" evidence="6">
    <location>
        <begin position="1"/>
        <end position="25"/>
    </location>
</feature>
<dbReference type="InterPro" id="IPR011993">
    <property type="entry name" value="PH-like_dom_sf"/>
</dbReference>
<keyword evidence="5" id="KW-0175">Coiled coil</keyword>
<dbReference type="SUPFAM" id="SSF48065">
    <property type="entry name" value="DBL homology domain (DH-domain)"/>
    <property type="match status" value="1"/>
</dbReference>
<keyword evidence="8" id="KW-1185">Reference proteome</keyword>
<comment type="subcellular location">
    <subcellularLocation>
        <location evidence="1">Cytoplasm</location>
    </subcellularLocation>
</comment>
<evidence type="ECO:0000256" key="1">
    <source>
        <dbReference type="ARBA" id="ARBA00004496"/>
    </source>
</evidence>
<dbReference type="SMART" id="SM00325">
    <property type="entry name" value="RhoGEF"/>
    <property type="match status" value="1"/>
</dbReference>
<feature type="coiled-coil region" evidence="5">
    <location>
        <begin position="1290"/>
        <end position="1356"/>
    </location>
</feature>
<dbReference type="CDD" id="cd15789">
    <property type="entry name" value="PH_ARHGEF2_18_like"/>
    <property type="match status" value="1"/>
</dbReference>
<dbReference type="Gene3D" id="1.20.900.10">
    <property type="entry name" value="Dbl homology (DH) domain"/>
    <property type="match status" value="1"/>
</dbReference>
<feature type="region of interest" description="Disordered" evidence="6">
    <location>
        <begin position="1422"/>
        <end position="1516"/>
    </location>
</feature>
<feature type="compositionally biased region" description="Low complexity" evidence="6">
    <location>
        <begin position="1422"/>
        <end position="1439"/>
    </location>
</feature>
<reference evidence="9" key="1">
    <citation type="submission" date="2025-08" db="UniProtKB">
        <authorList>
            <consortium name="RefSeq"/>
        </authorList>
    </citation>
    <scope>IDENTIFICATION</scope>
</reference>
<dbReference type="Proteomes" id="UP000515204">
    <property type="component" value="Unplaced"/>
</dbReference>
<dbReference type="InterPro" id="IPR000219">
    <property type="entry name" value="DH_dom"/>
</dbReference>
<dbReference type="GO" id="GO:0035023">
    <property type="term" value="P:regulation of Rho protein signal transduction"/>
    <property type="evidence" value="ECO:0007669"/>
    <property type="project" value="TreeGrafter"/>
</dbReference>